<protein>
    <submittedName>
        <fullName evidence="3">Type VI secretion system protein TssA</fullName>
    </submittedName>
</protein>
<accession>A0ABP8IJ29</accession>
<dbReference type="NCBIfam" id="TIGR03363">
    <property type="entry name" value="VI_chp_8"/>
    <property type="match status" value="1"/>
</dbReference>
<dbReference type="PANTHER" id="PTHR37951">
    <property type="entry name" value="CYTOPLASMIC PROTEIN-RELATED"/>
    <property type="match status" value="1"/>
</dbReference>
<proteinExistence type="predicted"/>
<sequence>MFEVEELIQPISEEHPCGEDLRLDASVESIYYKLRDYRNSARKEERQALIDPDNFDDIADGWEQLAELATEALKTKTKDLEVTAWLIEALTRLQGIEGLNKGYELASELITRYWEQGLYPEADEDGVMTRVSPISGLNGYDGAGSLIMPIKSIPMTNAAQDNNYVVWQYEQSLQIEQISDPDKRQKRLESGGATLDQVIGSVNATNGRFYQALEQALISAKETYAKFTEVLDAVTEELPQPTSNIKNALQECHDALNHLAKDKLAQKDEIEQASLEAEGENPTPETQSNSQKAVADRQQALKRLEEIAMFFRKTEPHSPVSYMINQTVQWSQLPLPELLQKLIPDNDARENYFKLSGIPTEAEE</sequence>
<gene>
    <name evidence="3" type="primary">tssA</name>
    <name evidence="3" type="ORF">GCM10023151_11230</name>
</gene>
<dbReference type="InterPro" id="IPR017740">
    <property type="entry name" value="TssA-like"/>
</dbReference>
<organism evidence="3 4">
    <name type="scientific">Kangiella marina</name>
    <dbReference type="NCBI Taxonomy" id="1079178"/>
    <lineage>
        <taxon>Bacteria</taxon>
        <taxon>Pseudomonadati</taxon>
        <taxon>Pseudomonadota</taxon>
        <taxon>Gammaproteobacteria</taxon>
        <taxon>Kangiellales</taxon>
        <taxon>Kangiellaceae</taxon>
        <taxon>Kangiella</taxon>
    </lineage>
</organism>
<name>A0ABP8IJ29_9GAMM</name>
<evidence type="ECO:0000313" key="4">
    <source>
        <dbReference type="Proteomes" id="UP001501011"/>
    </source>
</evidence>
<feature type="domain" description="ImpA N-terminal" evidence="2">
    <location>
        <begin position="9"/>
        <end position="138"/>
    </location>
</feature>
<dbReference type="Pfam" id="PF06812">
    <property type="entry name" value="ImpA_N"/>
    <property type="match status" value="1"/>
</dbReference>
<evidence type="ECO:0000313" key="3">
    <source>
        <dbReference type="EMBL" id="GAA4359903.1"/>
    </source>
</evidence>
<feature type="compositionally biased region" description="Polar residues" evidence="1">
    <location>
        <begin position="283"/>
        <end position="292"/>
    </location>
</feature>
<evidence type="ECO:0000256" key="1">
    <source>
        <dbReference type="SAM" id="MobiDB-lite"/>
    </source>
</evidence>
<dbReference type="Proteomes" id="UP001501011">
    <property type="component" value="Unassembled WGS sequence"/>
</dbReference>
<dbReference type="PANTHER" id="PTHR37951:SF1">
    <property type="entry name" value="TYPE VI SECRETION SYSTEM COMPONENT TSSA1"/>
    <property type="match status" value="1"/>
</dbReference>
<dbReference type="EMBL" id="BAABFV010000001">
    <property type="protein sequence ID" value="GAA4359903.1"/>
    <property type="molecule type" value="Genomic_DNA"/>
</dbReference>
<comment type="caution">
    <text evidence="3">The sequence shown here is derived from an EMBL/GenBank/DDBJ whole genome shotgun (WGS) entry which is preliminary data.</text>
</comment>
<feature type="region of interest" description="Disordered" evidence="1">
    <location>
        <begin position="275"/>
        <end position="297"/>
    </location>
</feature>
<dbReference type="RefSeq" id="WP_345292221.1">
    <property type="nucleotide sequence ID" value="NZ_BAABFV010000001.1"/>
</dbReference>
<dbReference type="InterPro" id="IPR010657">
    <property type="entry name" value="ImpA_N"/>
</dbReference>
<reference evidence="4" key="1">
    <citation type="journal article" date="2019" name="Int. J. Syst. Evol. Microbiol.">
        <title>The Global Catalogue of Microorganisms (GCM) 10K type strain sequencing project: providing services to taxonomists for standard genome sequencing and annotation.</title>
        <authorList>
            <consortium name="The Broad Institute Genomics Platform"/>
            <consortium name="The Broad Institute Genome Sequencing Center for Infectious Disease"/>
            <person name="Wu L."/>
            <person name="Ma J."/>
        </authorList>
    </citation>
    <scope>NUCLEOTIDE SEQUENCE [LARGE SCALE GENOMIC DNA]</scope>
    <source>
        <strain evidence="4">JCM 17728</strain>
    </source>
</reference>
<keyword evidence="4" id="KW-1185">Reference proteome</keyword>
<evidence type="ECO:0000259" key="2">
    <source>
        <dbReference type="Pfam" id="PF06812"/>
    </source>
</evidence>